<dbReference type="PANTHER" id="PTHR47619:SF1">
    <property type="entry name" value="EXODEOXYRIBONUCLEASE WALJ"/>
    <property type="match status" value="1"/>
</dbReference>
<dbReference type="InterPro" id="IPR036866">
    <property type="entry name" value="RibonucZ/Hydroxyglut_hydro"/>
</dbReference>
<dbReference type="SMART" id="SM00849">
    <property type="entry name" value="Lactamase_B"/>
    <property type="match status" value="1"/>
</dbReference>
<dbReference type="Pfam" id="PF12706">
    <property type="entry name" value="Lactamase_B_2"/>
    <property type="match status" value="1"/>
</dbReference>
<comment type="caution">
    <text evidence="2">The sequence shown here is derived from an EMBL/GenBank/DDBJ whole genome shotgun (WGS) entry which is preliminary data.</text>
</comment>
<dbReference type="EMBL" id="DVFI01000086">
    <property type="protein sequence ID" value="HIQ63040.1"/>
    <property type="molecule type" value="Genomic_DNA"/>
</dbReference>
<dbReference type="AlphaFoldDB" id="A0A9D0YWB0"/>
<proteinExistence type="predicted"/>
<sequence>MPFCFCPLRSGSSGNALFVQAGNFRVLVDAGLSGRAVERALAEIGVTPDTLSGILVTHEHSDHIQGVGVLSRRFHLPVYATEGTWAAMESKPGIDRIALANRRAFRPGQDFYVGDLAVCPFSIPHDAADPVGFSLLYGGRKLCIATDLGHVSPDWMQALSGADLVLLEANHDPDMLRATPRYSAALKKRILGRRGHLSNGESGEALVRLCRDGLRCVVLGHLSAETNSPELAFETVCAALRAAGAEPGDDVRVDMAWRERMGRFYAL</sequence>
<evidence type="ECO:0000259" key="1">
    <source>
        <dbReference type="SMART" id="SM00849"/>
    </source>
</evidence>
<dbReference type="SUPFAM" id="SSF56281">
    <property type="entry name" value="Metallo-hydrolase/oxidoreductase"/>
    <property type="match status" value="1"/>
</dbReference>
<dbReference type="InterPro" id="IPR052533">
    <property type="entry name" value="WalJ/YycJ-like"/>
</dbReference>
<gene>
    <name evidence="2" type="ORF">IAA66_05565</name>
</gene>
<protein>
    <submittedName>
        <fullName evidence="2">MBL fold metallo-hydrolase</fullName>
    </submittedName>
</protein>
<dbReference type="PANTHER" id="PTHR47619">
    <property type="entry name" value="METALLO-HYDROLASE YYCJ-RELATED"/>
    <property type="match status" value="1"/>
</dbReference>
<evidence type="ECO:0000313" key="3">
    <source>
        <dbReference type="Proteomes" id="UP000886819"/>
    </source>
</evidence>
<dbReference type="InterPro" id="IPR001279">
    <property type="entry name" value="Metallo-B-lactamas"/>
</dbReference>
<name>A0A9D0YWB0_9FIRM</name>
<reference evidence="2" key="2">
    <citation type="journal article" date="2021" name="PeerJ">
        <title>Extensive microbial diversity within the chicken gut microbiome revealed by metagenomics and culture.</title>
        <authorList>
            <person name="Gilroy R."/>
            <person name="Ravi A."/>
            <person name="Getino M."/>
            <person name="Pursley I."/>
            <person name="Horton D.L."/>
            <person name="Alikhan N.F."/>
            <person name="Baker D."/>
            <person name="Gharbi K."/>
            <person name="Hall N."/>
            <person name="Watson M."/>
            <person name="Adriaenssens E.M."/>
            <person name="Foster-Nyarko E."/>
            <person name="Jarju S."/>
            <person name="Secka A."/>
            <person name="Antonio M."/>
            <person name="Oren A."/>
            <person name="Chaudhuri R.R."/>
            <person name="La Ragione R."/>
            <person name="Hildebrand F."/>
            <person name="Pallen M.J."/>
        </authorList>
    </citation>
    <scope>NUCLEOTIDE SEQUENCE</scope>
    <source>
        <strain evidence="2">ChiHile30-977</strain>
    </source>
</reference>
<organism evidence="2 3">
    <name type="scientific">Candidatus Avichristensenella intestinipullorum</name>
    <dbReference type="NCBI Taxonomy" id="2840693"/>
    <lineage>
        <taxon>Bacteria</taxon>
        <taxon>Bacillati</taxon>
        <taxon>Bacillota</taxon>
        <taxon>Clostridia</taxon>
        <taxon>Candidatus Avichristensenella</taxon>
    </lineage>
</organism>
<dbReference type="Proteomes" id="UP000886819">
    <property type="component" value="Unassembled WGS sequence"/>
</dbReference>
<evidence type="ECO:0000313" key="2">
    <source>
        <dbReference type="EMBL" id="HIQ63040.1"/>
    </source>
</evidence>
<reference evidence="2" key="1">
    <citation type="submission" date="2020-10" db="EMBL/GenBank/DDBJ databases">
        <authorList>
            <person name="Gilroy R."/>
        </authorList>
    </citation>
    <scope>NUCLEOTIDE SEQUENCE</scope>
    <source>
        <strain evidence="2">ChiHile30-977</strain>
    </source>
</reference>
<accession>A0A9D0YWB0</accession>
<feature type="domain" description="Metallo-beta-lactamase" evidence="1">
    <location>
        <begin position="13"/>
        <end position="196"/>
    </location>
</feature>
<dbReference type="Gene3D" id="3.60.15.10">
    <property type="entry name" value="Ribonuclease Z/Hydroxyacylglutathione hydrolase-like"/>
    <property type="match status" value="1"/>
</dbReference>